<name>A0ABD5BCN6_SERMA</name>
<reference evidence="3 4" key="1">
    <citation type="submission" date="2023-07" db="EMBL/GenBank/DDBJ databases">
        <title>Pathogens genome sequencing project 196.</title>
        <authorList>
            <person name="Cao X."/>
        </authorList>
    </citation>
    <scope>NUCLEOTIDE SEQUENCE [LARGE SCALE GENOMIC DNA]</scope>
    <source>
        <strain evidence="3 4">SM41</strain>
    </source>
</reference>
<proteinExistence type="predicted"/>
<dbReference type="AlphaFoldDB" id="A0ABD5BCN6"/>
<evidence type="ECO:0000256" key="1">
    <source>
        <dbReference type="SAM" id="Coils"/>
    </source>
</evidence>
<feature type="coiled-coil region" evidence="1">
    <location>
        <begin position="70"/>
        <end position="97"/>
    </location>
</feature>
<feature type="transmembrane region" description="Helical" evidence="2">
    <location>
        <begin position="12"/>
        <end position="31"/>
    </location>
</feature>
<dbReference type="Proteomes" id="UP001234811">
    <property type="component" value="Unassembled WGS sequence"/>
</dbReference>
<protein>
    <recommendedName>
        <fullName evidence="5">DUF2570 domain-containing protein</fullName>
    </recommendedName>
</protein>
<keyword evidence="2" id="KW-0812">Transmembrane</keyword>
<comment type="caution">
    <text evidence="3">The sequence shown here is derived from an EMBL/GenBank/DDBJ whole genome shotgun (WGS) entry which is preliminary data.</text>
</comment>
<keyword evidence="2" id="KW-1133">Transmembrane helix</keyword>
<organism evidence="3 4">
    <name type="scientific">Serratia marcescens</name>
    <dbReference type="NCBI Taxonomy" id="615"/>
    <lineage>
        <taxon>Bacteria</taxon>
        <taxon>Pseudomonadati</taxon>
        <taxon>Pseudomonadota</taxon>
        <taxon>Gammaproteobacteria</taxon>
        <taxon>Enterobacterales</taxon>
        <taxon>Yersiniaceae</taxon>
        <taxon>Serratia</taxon>
    </lineage>
</organism>
<accession>A0ABD5BCN6</accession>
<evidence type="ECO:0000313" key="4">
    <source>
        <dbReference type="Proteomes" id="UP001234811"/>
    </source>
</evidence>
<dbReference type="EMBL" id="JAVIPQ010000013">
    <property type="protein sequence ID" value="MDQ9554099.1"/>
    <property type="molecule type" value="Genomic_DNA"/>
</dbReference>
<keyword evidence="1" id="KW-0175">Coiled coil</keyword>
<sequence>MNWFPLPNWKAILVAVALGLVSWLAVSNWGYRKELRLTDHRLSTEQLKNSKQAGLITTLQAQDEANRALVASQQQHEQQLRQQYDILQRKFREAIKDNPCAAERMPDAVVELLQQNSTFGARTVNKPTP</sequence>
<gene>
    <name evidence="3" type="ORF">RF091_00880</name>
</gene>
<evidence type="ECO:0008006" key="5">
    <source>
        <dbReference type="Google" id="ProtNLM"/>
    </source>
</evidence>
<keyword evidence="2" id="KW-0472">Membrane</keyword>
<dbReference type="RefSeq" id="WP_309149917.1">
    <property type="nucleotide sequence ID" value="NZ_JAVIOS010000011.1"/>
</dbReference>
<evidence type="ECO:0000313" key="3">
    <source>
        <dbReference type="EMBL" id="MDQ9554099.1"/>
    </source>
</evidence>
<evidence type="ECO:0000256" key="2">
    <source>
        <dbReference type="SAM" id="Phobius"/>
    </source>
</evidence>